<organism evidence="1 2">
    <name type="scientific">Nemania bipapillata</name>
    <dbReference type="NCBI Taxonomy" id="110536"/>
    <lineage>
        <taxon>Eukaryota</taxon>
        <taxon>Fungi</taxon>
        <taxon>Dikarya</taxon>
        <taxon>Ascomycota</taxon>
        <taxon>Pezizomycotina</taxon>
        <taxon>Sordariomycetes</taxon>
        <taxon>Xylariomycetidae</taxon>
        <taxon>Xylariales</taxon>
        <taxon>Xylariaceae</taxon>
        <taxon>Nemania</taxon>
    </lineage>
</organism>
<dbReference type="Proteomes" id="UP001153334">
    <property type="component" value="Unassembled WGS sequence"/>
</dbReference>
<gene>
    <name evidence="1" type="ORF">ONZ43_g5509</name>
</gene>
<evidence type="ECO:0000313" key="1">
    <source>
        <dbReference type="EMBL" id="KAJ8111918.1"/>
    </source>
</evidence>
<sequence length="135" mass="14991">MAGTPRSCTSCRQAKVGCDARRKPANTPCSRCAKNQLECRFDKNFKRILTRKLTANLTNELHQLRMSQAVPERGISSSPGVPPREPEPLSLHVPFFFINVAGPLPDFRIGNIAVPAETVIELLQQYGPPTHSYPH</sequence>
<reference evidence="1" key="1">
    <citation type="submission" date="2022-11" db="EMBL/GenBank/DDBJ databases">
        <title>Genome Sequence of Nemania bipapillata.</title>
        <authorList>
            <person name="Buettner E."/>
        </authorList>
    </citation>
    <scope>NUCLEOTIDE SEQUENCE</scope>
    <source>
        <strain evidence="1">CP14</strain>
    </source>
</reference>
<keyword evidence="2" id="KW-1185">Reference proteome</keyword>
<accession>A0ACC2I9S0</accession>
<proteinExistence type="predicted"/>
<comment type="caution">
    <text evidence="1">The sequence shown here is derived from an EMBL/GenBank/DDBJ whole genome shotgun (WGS) entry which is preliminary data.</text>
</comment>
<evidence type="ECO:0000313" key="2">
    <source>
        <dbReference type="Proteomes" id="UP001153334"/>
    </source>
</evidence>
<name>A0ACC2I9S0_9PEZI</name>
<protein>
    <submittedName>
        <fullName evidence="1">Uncharacterized protein</fullName>
    </submittedName>
</protein>
<dbReference type="EMBL" id="JAPESX010001726">
    <property type="protein sequence ID" value="KAJ8111918.1"/>
    <property type="molecule type" value="Genomic_DNA"/>
</dbReference>